<dbReference type="InterPro" id="IPR005027">
    <property type="entry name" value="Glyco_trans_43"/>
</dbReference>
<dbReference type="Gene3D" id="3.90.550.10">
    <property type="entry name" value="Spore Coat Polysaccharide Biosynthesis Protein SpsA, Chain A"/>
    <property type="match status" value="1"/>
</dbReference>
<evidence type="ECO:0000256" key="14">
    <source>
        <dbReference type="SAM" id="MobiDB-lite"/>
    </source>
</evidence>
<accession>A0AAV7QCT6</accession>
<name>A0AAV7QCT6_PLEWA</name>
<evidence type="ECO:0000256" key="6">
    <source>
        <dbReference type="ARBA" id="ARBA00022968"/>
    </source>
</evidence>
<feature type="region of interest" description="Disordered" evidence="14">
    <location>
        <begin position="1"/>
        <end position="80"/>
    </location>
</feature>
<dbReference type="Pfam" id="PF03360">
    <property type="entry name" value="Glyco_transf_43"/>
    <property type="match status" value="1"/>
</dbReference>
<keyword evidence="6 13" id="KW-0735">Signal-anchor</keyword>
<feature type="glycosylation site" description="N-linked (GlcNAc...) asparagine" evidence="12">
    <location>
        <position position="176"/>
    </location>
</feature>
<comment type="catalytic activity">
    <reaction evidence="10 13">
        <text>3-O-(beta-D-galactosyl-(1-&gt;3)-beta-D-galactosyl-(1-&gt;4)-beta-D-xylosyl)-L-seryl-[protein] + UDP-alpha-D-glucuronate = 3-O-(beta-D-GlcA-(1-&gt;3)-beta-D-Gal-(1-&gt;3)-beta-D-Gal-(1-&gt;4)-beta-D-Xyl)-L-seryl-[protein] + UDP + H(+)</text>
        <dbReference type="Rhea" id="RHEA:24168"/>
        <dbReference type="Rhea" id="RHEA-COMP:12571"/>
        <dbReference type="Rhea" id="RHEA-COMP:12573"/>
        <dbReference type="ChEBI" id="CHEBI:15378"/>
        <dbReference type="ChEBI" id="CHEBI:58052"/>
        <dbReference type="ChEBI" id="CHEBI:58223"/>
        <dbReference type="ChEBI" id="CHEBI:132090"/>
        <dbReference type="ChEBI" id="CHEBI:132093"/>
        <dbReference type="EC" id="2.4.1.135"/>
    </reaction>
</comment>
<dbReference type="SUPFAM" id="SSF53448">
    <property type="entry name" value="Nucleotide-diphospho-sugar transferases"/>
    <property type="match status" value="1"/>
</dbReference>
<keyword evidence="7" id="KW-1133">Transmembrane helix</keyword>
<dbReference type="PANTHER" id="PTHR10896:SF69">
    <property type="entry name" value="GALACTOSYLGALACTOSYLXYLOSYLPROTEIN 3-BETA-GLUCURONOSYLTRANSFERASE"/>
    <property type="match status" value="1"/>
</dbReference>
<evidence type="ECO:0000256" key="8">
    <source>
        <dbReference type="ARBA" id="ARBA00023136"/>
    </source>
</evidence>
<dbReference type="PANTHER" id="PTHR10896">
    <property type="entry name" value="GALACTOSYLGALACTOSYLXYLOSYLPROTEIN 3-BETA-GLUCURONOSYLTRANSFERASE BETA-1,3-GLUCURONYLTRANSFERASE"/>
    <property type="match status" value="1"/>
</dbReference>
<evidence type="ECO:0000256" key="4">
    <source>
        <dbReference type="ARBA" id="ARBA00022679"/>
    </source>
</evidence>
<dbReference type="Proteomes" id="UP001066276">
    <property type="component" value="Chromosome 6"/>
</dbReference>
<evidence type="ECO:0000256" key="3">
    <source>
        <dbReference type="ARBA" id="ARBA00012641"/>
    </source>
</evidence>
<comment type="subcellular location">
    <subcellularLocation>
        <location evidence="13">Golgi apparatus membrane</location>
        <topology evidence="13">Single-pass type II membrane protein</topology>
    </subcellularLocation>
    <subcellularLocation>
        <location evidence="1">Membrane</location>
        <topology evidence="1">Single-pass type II membrane protein</topology>
    </subcellularLocation>
</comment>
<keyword evidence="16" id="KW-1185">Reference proteome</keyword>
<keyword evidence="8" id="KW-0472">Membrane</keyword>
<evidence type="ECO:0000256" key="2">
    <source>
        <dbReference type="ARBA" id="ARBA00007706"/>
    </source>
</evidence>
<keyword evidence="13" id="KW-0479">Metal-binding</keyword>
<protein>
    <recommendedName>
        <fullName evidence="3 13">Galactosylgalactosylxylosylprotein 3-beta-glucuronosyltransferase</fullName>
        <ecNumber evidence="3 13">2.4.1.135</ecNumber>
    </recommendedName>
</protein>
<comment type="cofactor">
    <cofactor evidence="13">
        <name>Mn(2+)</name>
        <dbReference type="ChEBI" id="CHEBI:29035"/>
    </cofactor>
</comment>
<dbReference type="InterPro" id="IPR029044">
    <property type="entry name" value="Nucleotide-diphossugar_trans"/>
</dbReference>
<reference evidence="15" key="1">
    <citation type="journal article" date="2022" name="bioRxiv">
        <title>Sequencing and chromosome-scale assembly of the giantPleurodeles waltlgenome.</title>
        <authorList>
            <person name="Brown T."/>
            <person name="Elewa A."/>
            <person name="Iarovenko S."/>
            <person name="Subramanian E."/>
            <person name="Araus A.J."/>
            <person name="Petzold A."/>
            <person name="Susuki M."/>
            <person name="Suzuki K.-i.T."/>
            <person name="Hayashi T."/>
            <person name="Toyoda A."/>
            <person name="Oliveira C."/>
            <person name="Osipova E."/>
            <person name="Leigh N.D."/>
            <person name="Simon A."/>
            <person name="Yun M.H."/>
        </authorList>
    </citation>
    <scope>NUCLEOTIDE SEQUENCE</scope>
    <source>
        <strain evidence="15">20211129_DDA</strain>
        <tissue evidence="15">Liver</tissue>
    </source>
</reference>
<dbReference type="AlphaFoldDB" id="A0AAV7QCT6"/>
<comment type="caution">
    <text evidence="15">The sequence shown here is derived from an EMBL/GenBank/DDBJ whole genome shotgun (WGS) entry which is preliminary data.</text>
</comment>
<evidence type="ECO:0000313" key="16">
    <source>
        <dbReference type="Proteomes" id="UP001066276"/>
    </source>
</evidence>
<organism evidence="15 16">
    <name type="scientific">Pleurodeles waltl</name>
    <name type="common">Iberian ribbed newt</name>
    <dbReference type="NCBI Taxonomy" id="8319"/>
    <lineage>
        <taxon>Eukaryota</taxon>
        <taxon>Metazoa</taxon>
        <taxon>Chordata</taxon>
        <taxon>Craniata</taxon>
        <taxon>Vertebrata</taxon>
        <taxon>Euteleostomi</taxon>
        <taxon>Amphibia</taxon>
        <taxon>Batrachia</taxon>
        <taxon>Caudata</taxon>
        <taxon>Salamandroidea</taxon>
        <taxon>Salamandridae</taxon>
        <taxon>Pleurodelinae</taxon>
        <taxon>Pleurodeles</taxon>
    </lineage>
</organism>
<comment type="pathway">
    <text evidence="13">Protein modification; protein glycosylation.</text>
</comment>
<dbReference type="GO" id="GO:0015018">
    <property type="term" value="F:galactosylgalactosylxylosylprotein 3-beta-glucuronosyltransferase activity"/>
    <property type="evidence" value="ECO:0007669"/>
    <property type="project" value="UniProtKB-UniRule"/>
</dbReference>
<evidence type="ECO:0000256" key="11">
    <source>
        <dbReference type="PIRSR" id="PIRSR605027-1"/>
    </source>
</evidence>
<evidence type="ECO:0000256" key="13">
    <source>
        <dbReference type="RuleBase" id="RU363127"/>
    </source>
</evidence>
<proteinExistence type="inferred from homology"/>
<evidence type="ECO:0000256" key="10">
    <source>
        <dbReference type="ARBA" id="ARBA00047979"/>
    </source>
</evidence>
<feature type="active site" description="Proton donor/acceptor" evidence="11">
    <location>
        <position position="157"/>
    </location>
</feature>
<evidence type="ECO:0000256" key="5">
    <source>
        <dbReference type="ARBA" id="ARBA00022692"/>
    </source>
</evidence>
<dbReference type="GO" id="GO:0050650">
    <property type="term" value="P:chondroitin sulfate proteoglycan biosynthetic process"/>
    <property type="evidence" value="ECO:0007669"/>
    <property type="project" value="TreeGrafter"/>
</dbReference>
<keyword evidence="4 13" id="KW-0808">Transferase</keyword>
<evidence type="ECO:0000256" key="9">
    <source>
        <dbReference type="ARBA" id="ARBA00023180"/>
    </source>
</evidence>
<evidence type="ECO:0000256" key="12">
    <source>
        <dbReference type="PIRSR" id="PIRSR605027-6"/>
    </source>
</evidence>
<dbReference type="GO" id="GO:0000139">
    <property type="term" value="C:Golgi membrane"/>
    <property type="evidence" value="ECO:0007669"/>
    <property type="project" value="UniProtKB-SubCell"/>
</dbReference>
<evidence type="ECO:0000313" key="15">
    <source>
        <dbReference type="EMBL" id="KAJ1136975.1"/>
    </source>
</evidence>
<gene>
    <name evidence="15" type="ORF">NDU88_003388</name>
</gene>
<keyword evidence="13" id="KW-0333">Golgi apparatus</keyword>
<sequence>MSRRGSDPVGKGRSRGGMGSDPSGKGRSPGGQIMGSDPSGKGRSPGGQIMGSDPSGKGRSPGGQLMGSDPSGKGRSPGGQIMRYTKKVSVWPVGLTGGLPYQSVHVNASGKVTGWKVKYAPDRPFALDMAGFAINLNLILEKPNACFHLGIKVGFQESSLLQDLATLDDLEPKADNCTKVRE</sequence>
<keyword evidence="13" id="KW-0464">Manganese</keyword>
<dbReference type="EC" id="2.4.1.135" evidence="3 13"/>
<keyword evidence="5" id="KW-0812">Transmembrane</keyword>
<dbReference type="EMBL" id="JANPWB010000010">
    <property type="protein sequence ID" value="KAJ1136975.1"/>
    <property type="molecule type" value="Genomic_DNA"/>
</dbReference>
<evidence type="ECO:0000256" key="1">
    <source>
        <dbReference type="ARBA" id="ARBA00004606"/>
    </source>
</evidence>
<keyword evidence="9 12" id="KW-0325">Glycoprotein</keyword>
<dbReference type="GO" id="GO:0005975">
    <property type="term" value="P:carbohydrate metabolic process"/>
    <property type="evidence" value="ECO:0007669"/>
    <property type="project" value="TreeGrafter"/>
</dbReference>
<evidence type="ECO:0000256" key="7">
    <source>
        <dbReference type="ARBA" id="ARBA00022989"/>
    </source>
</evidence>
<dbReference type="GO" id="GO:0046872">
    <property type="term" value="F:metal ion binding"/>
    <property type="evidence" value="ECO:0007669"/>
    <property type="project" value="UniProtKB-KW"/>
</dbReference>
<comment type="similarity">
    <text evidence="2 13">Belongs to the glycosyltransferase 43 family.</text>
</comment>